<evidence type="ECO:0000313" key="5">
    <source>
        <dbReference type="Proteomes" id="UP000621492"/>
    </source>
</evidence>
<feature type="region of interest" description="Disordered" evidence="2">
    <location>
        <begin position="43"/>
        <end position="107"/>
    </location>
</feature>
<sequence length="302" mass="33937">MPRPRDPRRDEAKKLWLDSGKEIKLVDIAKKIGVSASTIRKWKSQDKWDDDLKGSALKSNRSAPKRGAPKGSQNAKGNKGGGAPFGNHNAIGNKGGKPPPGNKNAVTTGEYETLMWDYLDDDEKELFETVETDPLYQIDITIRELSIRQRRMMKRIKNLEGGLTEPEKRVLQELKDSKDVHVIEKDGVQVKVPVKTSALVVTEIEETQYRKIDDIMNIEDALTRITNQLVKAIKQKHDIAKSYGEQSLKLEQMKANTEKTKVEITRLSGETMDDYEDDGFIEALGDAVEVWNDDADGSTEEA</sequence>
<keyword evidence="5" id="KW-1185">Reference proteome</keyword>
<reference evidence="4" key="2">
    <citation type="submission" date="2020-09" db="EMBL/GenBank/DDBJ databases">
        <authorList>
            <person name="Sun Q."/>
            <person name="Zhou Y."/>
        </authorList>
    </citation>
    <scope>NUCLEOTIDE SEQUENCE</scope>
    <source>
        <strain evidence="4">CGMCC 1.15454</strain>
    </source>
</reference>
<feature type="domain" description="PBSX phage terminase small subunit-like N-terminal" evidence="3">
    <location>
        <begin position="1"/>
        <end position="66"/>
    </location>
</feature>
<feature type="compositionally biased region" description="Basic and acidic residues" evidence="2">
    <location>
        <begin position="43"/>
        <end position="53"/>
    </location>
</feature>
<accession>A0A9W5TX70</accession>
<dbReference type="EMBL" id="BMJD01000012">
    <property type="protein sequence ID" value="GGB41644.1"/>
    <property type="molecule type" value="Genomic_DNA"/>
</dbReference>
<dbReference type="RefSeq" id="WP_188725021.1">
    <property type="nucleotide sequence ID" value="NZ_BMJD01000012.1"/>
</dbReference>
<reference evidence="4" key="1">
    <citation type="journal article" date="2014" name="Int. J. Syst. Evol. Microbiol.">
        <title>Complete genome sequence of Corynebacterium casei LMG S-19264T (=DSM 44701T), isolated from a smear-ripened cheese.</title>
        <authorList>
            <consortium name="US DOE Joint Genome Institute (JGI-PGF)"/>
            <person name="Walter F."/>
            <person name="Albersmeier A."/>
            <person name="Kalinowski J."/>
            <person name="Ruckert C."/>
        </authorList>
    </citation>
    <scope>NUCLEOTIDE SEQUENCE</scope>
    <source>
        <strain evidence="4">CGMCC 1.15454</strain>
    </source>
</reference>
<dbReference type="AlphaFoldDB" id="A0A9W5TX70"/>
<dbReference type="NCBIfam" id="NF040601">
    <property type="entry name" value="TerS_not_xtmA"/>
    <property type="match status" value="1"/>
</dbReference>
<evidence type="ECO:0000256" key="2">
    <source>
        <dbReference type="SAM" id="MobiDB-lite"/>
    </source>
</evidence>
<name>A0A9W5TX70_9BACI</name>
<dbReference type="Pfam" id="PF10668">
    <property type="entry name" value="Phage_terminase"/>
    <property type="match status" value="1"/>
</dbReference>
<organism evidence="4 5">
    <name type="scientific">Lentibacillus populi</name>
    <dbReference type="NCBI Taxonomy" id="1827502"/>
    <lineage>
        <taxon>Bacteria</taxon>
        <taxon>Bacillati</taxon>
        <taxon>Bacillota</taxon>
        <taxon>Bacilli</taxon>
        <taxon>Bacillales</taxon>
        <taxon>Bacillaceae</taxon>
        <taxon>Lentibacillus</taxon>
    </lineage>
</organism>
<feature type="coiled-coil region" evidence="1">
    <location>
        <begin position="215"/>
        <end position="270"/>
    </location>
</feature>
<proteinExistence type="predicted"/>
<gene>
    <name evidence="4" type="primary">yqaS</name>
    <name evidence="4" type="ORF">GCM10011409_18960</name>
</gene>
<comment type="caution">
    <text evidence="4">The sequence shown here is derived from an EMBL/GenBank/DDBJ whole genome shotgun (WGS) entry which is preliminary data.</text>
</comment>
<evidence type="ECO:0000256" key="1">
    <source>
        <dbReference type="SAM" id="Coils"/>
    </source>
</evidence>
<keyword evidence="1" id="KW-0175">Coiled coil</keyword>
<evidence type="ECO:0000259" key="3">
    <source>
        <dbReference type="Pfam" id="PF10668"/>
    </source>
</evidence>
<dbReference type="Proteomes" id="UP000621492">
    <property type="component" value="Unassembled WGS sequence"/>
</dbReference>
<protein>
    <recommendedName>
        <fullName evidence="3">PBSX phage terminase small subunit-like N-terminal domain-containing protein</fullName>
    </recommendedName>
</protein>
<evidence type="ECO:0000313" key="4">
    <source>
        <dbReference type="EMBL" id="GGB41644.1"/>
    </source>
</evidence>
<dbReference type="InterPro" id="IPR018925">
    <property type="entry name" value="XtmA-like_N"/>
</dbReference>